<dbReference type="AlphaFoldDB" id="A0A671NI48"/>
<dbReference type="InterPro" id="IPR013320">
    <property type="entry name" value="ConA-like_dom_sf"/>
</dbReference>
<evidence type="ECO:0000313" key="9">
    <source>
        <dbReference type="Proteomes" id="UP000472260"/>
    </source>
</evidence>
<dbReference type="SMART" id="SM00449">
    <property type="entry name" value="SPRY"/>
    <property type="match status" value="1"/>
</dbReference>
<keyword evidence="5" id="KW-0175">Coiled coil</keyword>
<dbReference type="SMART" id="SM00504">
    <property type="entry name" value="Ubox"/>
    <property type="match status" value="1"/>
</dbReference>
<feature type="domain" description="RING-type" evidence="6">
    <location>
        <begin position="14"/>
        <end position="54"/>
    </location>
</feature>
<dbReference type="PRINTS" id="PR01407">
    <property type="entry name" value="BUTYPHLNCDUF"/>
</dbReference>
<dbReference type="SMART" id="SM00184">
    <property type="entry name" value="RING"/>
    <property type="match status" value="1"/>
</dbReference>
<protein>
    <submittedName>
        <fullName evidence="8">E3 ubiquitin-protein ligase TRIM21-like</fullName>
    </submittedName>
</protein>
<evidence type="ECO:0000256" key="4">
    <source>
        <dbReference type="PROSITE-ProRule" id="PRU00175"/>
    </source>
</evidence>
<dbReference type="Gene3D" id="3.30.40.10">
    <property type="entry name" value="Zinc/RING finger domain, C3HC4 (zinc finger)"/>
    <property type="match status" value="1"/>
</dbReference>
<dbReference type="SUPFAM" id="SSF57850">
    <property type="entry name" value="RING/U-box"/>
    <property type="match status" value="1"/>
</dbReference>
<dbReference type="SMART" id="SM00589">
    <property type="entry name" value="PRY"/>
    <property type="match status" value="1"/>
</dbReference>
<keyword evidence="1" id="KW-0479">Metal-binding</keyword>
<dbReference type="InterPro" id="IPR017907">
    <property type="entry name" value="Znf_RING_CS"/>
</dbReference>
<dbReference type="InterPro" id="IPR043136">
    <property type="entry name" value="B30.2/SPRY_sf"/>
</dbReference>
<dbReference type="Pfam" id="PF25600">
    <property type="entry name" value="TRIM_CC"/>
    <property type="match status" value="1"/>
</dbReference>
<evidence type="ECO:0000256" key="5">
    <source>
        <dbReference type="SAM" id="Coils"/>
    </source>
</evidence>
<evidence type="ECO:0000256" key="2">
    <source>
        <dbReference type="ARBA" id="ARBA00022771"/>
    </source>
</evidence>
<proteinExistence type="predicted"/>
<evidence type="ECO:0000256" key="3">
    <source>
        <dbReference type="ARBA" id="ARBA00022833"/>
    </source>
</evidence>
<organism evidence="8 9">
    <name type="scientific">Sinocyclocheilus anshuiensis</name>
    <dbReference type="NCBI Taxonomy" id="1608454"/>
    <lineage>
        <taxon>Eukaryota</taxon>
        <taxon>Metazoa</taxon>
        <taxon>Chordata</taxon>
        <taxon>Craniata</taxon>
        <taxon>Vertebrata</taxon>
        <taxon>Euteleostomi</taxon>
        <taxon>Actinopterygii</taxon>
        <taxon>Neopterygii</taxon>
        <taxon>Teleostei</taxon>
        <taxon>Ostariophysi</taxon>
        <taxon>Cypriniformes</taxon>
        <taxon>Cyprinidae</taxon>
        <taxon>Cyprininae</taxon>
        <taxon>Sinocyclocheilus</taxon>
    </lineage>
</organism>
<sequence length="386" mass="44411">MASSSGPLNEELQCSICLDVFNNPVTTPCGHNFCRTCLNKCWKTNPGCFCPICNEKFSKRPHLKINITLREVVQHFKEKLELGRSEVFCDICDERKQKMIQDRMKKIQEIQLSVELRKKEKSTSVELFTDLSHSFEKCQSELLEKMEKQQKSTEKQAKDLIKELQQDISELKRRHTELEQLSQTEDDLHLLQVCEHLSLMIKHMLDVTLDPDTAYPELILSKDGKQVRHGNIKQNLPNYPKRFESCLDILGKEAFSSGKFYFEVQVKGKAEWDLGVARESINRKGKVRLSPEDGCLTLVLRNENQYKACENPCVSLSQRETLEKVGVFVDYEEGLVSFYDVESSSHIYSFTGQSFTNKLYPFLSPCYNDEGKNSSPLIISPVISNK</sequence>
<keyword evidence="9" id="KW-1185">Reference proteome</keyword>
<dbReference type="InterPro" id="IPR027370">
    <property type="entry name" value="Znf-RING_euk"/>
</dbReference>
<dbReference type="PROSITE" id="PS00518">
    <property type="entry name" value="ZF_RING_1"/>
    <property type="match status" value="1"/>
</dbReference>
<dbReference type="GO" id="GO:0016567">
    <property type="term" value="P:protein ubiquitination"/>
    <property type="evidence" value="ECO:0007669"/>
    <property type="project" value="InterPro"/>
</dbReference>
<evidence type="ECO:0000256" key="1">
    <source>
        <dbReference type="ARBA" id="ARBA00022723"/>
    </source>
</evidence>
<dbReference type="PROSITE" id="PS50089">
    <property type="entry name" value="ZF_RING_2"/>
    <property type="match status" value="1"/>
</dbReference>
<dbReference type="InterPro" id="IPR003877">
    <property type="entry name" value="SPRY_dom"/>
</dbReference>
<dbReference type="Proteomes" id="UP000472260">
    <property type="component" value="Unassembled WGS sequence"/>
</dbReference>
<feature type="domain" description="B30.2/SPRY" evidence="7">
    <location>
        <begin position="187"/>
        <end position="382"/>
    </location>
</feature>
<dbReference type="Pfam" id="PF00622">
    <property type="entry name" value="SPRY"/>
    <property type="match status" value="1"/>
</dbReference>
<name>A0A671NI48_9TELE</name>
<keyword evidence="3" id="KW-0862">Zinc</keyword>
<dbReference type="InterPro" id="IPR006574">
    <property type="entry name" value="PRY"/>
</dbReference>
<evidence type="ECO:0000313" key="8">
    <source>
        <dbReference type="Ensembl" id="ENSSANP00000045604.1"/>
    </source>
</evidence>
<dbReference type="PANTHER" id="PTHR24103">
    <property type="entry name" value="E3 UBIQUITIN-PROTEIN LIGASE TRIM"/>
    <property type="match status" value="1"/>
</dbReference>
<reference evidence="8" key="2">
    <citation type="submission" date="2025-09" db="UniProtKB">
        <authorList>
            <consortium name="Ensembl"/>
        </authorList>
    </citation>
    <scope>IDENTIFICATION</scope>
</reference>
<accession>A0A671NI48</accession>
<evidence type="ECO:0000259" key="6">
    <source>
        <dbReference type="PROSITE" id="PS50089"/>
    </source>
</evidence>
<keyword evidence="2 4" id="KW-0863">Zinc-finger</keyword>
<dbReference type="InterPro" id="IPR001841">
    <property type="entry name" value="Znf_RING"/>
</dbReference>
<feature type="coiled-coil region" evidence="5">
    <location>
        <begin position="143"/>
        <end position="181"/>
    </location>
</feature>
<dbReference type="InterPro" id="IPR058030">
    <property type="entry name" value="TRIM8/14/16/25/29/45/65_CC"/>
</dbReference>
<dbReference type="GO" id="GO:0004842">
    <property type="term" value="F:ubiquitin-protein transferase activity"/>
    <property type="evidence" value="ECO:0007669"/>
    <property type="project" value="InterPro"/>
</dbReference>
<dbReference type="Pfam" id="PF13445">
    <property type="entry name" value="zf-RING_UBOX"/>
    <property type="match status" value="1"/>
</dbReference>
<gene>
    <name evidence="8" type="primary">LOC107664258</name>
</gene>
<reference evidence="8" key="1">
    <citation type="submission" date="2025-08" db="UniProtKB">
        <authorList>
            <consortium name="Ensembl"/>
        </authorList>
    </citation>
    <scope>IDENTIFICATION</scope>
</reference>
<dbReference type="PROSITE" id="PS50188">
    <property type="entry name" value="B302_SPRY"/>
    <property type="match status" value="1"/>
</dbReference>
<dbReference type="InterPro" id="IPR003879">
    <property type="entry name" value="Butyrophylin_SPRY"/>
</dbReference>
<dbReference type="InterPro" id="IPR050143">
    <property type="entry name" value="TRIM/RBCC"/>
</dbReference>
<dbReference type="InterPro" id="IPR001870">
    <property type="entry name" value="B30.2/SPRY"/>
</dbReference>
<dbReference type="GO" id="GO:0008270">
    <property type="term" value="F:zinc ion binding"/>
    <property type="evidence" value="ECO:0007669"/>
    <property type="project" value="UniProtKB-KW"/>
</dbReference>
<dbReference type="SUPFAM" id="SSF49899">
    <property type="entry name" value="Concanavalin A-like lectins/glucanases"/>
    <property type="match status" value="1"/>
</dbReference>
<dbReference type="InterPro" id="IPR003613">
    <property type="entry name" value="Ubox_domain"/>
</dbReference>
<dbReference type="FunFam" id="2.60.120.920:FF:000004">
    <property type="entry name" value="Butyrophilin subfamily 1 member A1"/>
    <property type="match status" value="1"/>
</dbReference>
<dbReference type="Gene3D" id="2.60.120.920">
    <property type="match status" value="1"/>
</dbReference>
<dbReference type="Ensembl" id="ENSSANT00000048515.1">
    <property type="protein sequence ID" value="ENSSANP00000045604.1"/>
    <property type="gene ID" value="ENSSANG00000023005.1"/>
</dbReference>
<dbReference type="CDD" id="cd13733">
    <property type="entry name" value="SPRY_PRY_C-I_1"/>
    <property type="match status" value="1"/>
</dbReference>
<evidence type="ECO:0000259" key="7">
    <source>
        <dbReference type="PROSITE" id="PS50188"/>
    </source>
</evidence>
<dbReference type="InterPro" id="IPR013083">
    <property type="entry name" value="Znf_RING/FYVE/PHD"/>
</dbReference>